<evidence type="ECO:0000313" key="4">
    <source>
        <dbReference type="Proteomes" id="UP001189773"/>
    </source>
</evidence>
<keyword evidence="4" id="KW-1185">Reference proteome</keyword>
<comment type="caution">
    <text evidence="1">The sequence shown here is derived from an EMBL/GenBank/DDBJ whole genome shotgun (WGS) entry which is preliminary data.</text>
</comment>
<gene>
    <name evidence="2" type="ORF">LMG18095_04627</name>
    <name evidence="1" type="ORF">R77560_02768</name>
</gene>
<dbReference type="EMBL" id="CATZAR010000025">
    <property type="protein sequence ID" value="CAJ0807655.1"/>
    <property type="molecule type" value="Genomic_DNA"/>
</dbReference>
<sequence length="176" mass="18843">MDLSYILSRTERGTQELQTRSGHVTHRQRAILLLVNGERCAADILAQLSSAGPDIDDRAEDLARLIADGYVASRAPTKVVPKPKTSPQPAPATPFAPRHVRQASIADWRLSQAGAFSALQRYLAEGPEAPIDFLNGLAAPLYTALTTCRSEASAHAVVAFLEARLEEEAGNVTAAS</sequence>
<reference evidence="1 4" key="1">
    <citation type="submission" date="2023-07" db="EMBL/GenBank/DDBJ databases">
        <authorList>
            <person name="Peeters C."/>
        </authorList>
    </citation>
    <scope>NUCLEOTIDE SEQUENCE</scope>
    <source>
        <strain evidence="2 4">LMG 18095</strain>
        <strain evidence="1">R-77560</strain>
    </source>
</reference>
<dbReference type="Proteomes" id="UP001189756">
    <property type="component" value="Unassembled WGS sequence"/>
</dbReference>
<dbReference type="RefSeq" id="WP_012436299.1">
    <property type="nucleotide sequence ID" value="NZ_CATWDO010000006.1"/>
</dbReference>
<dbReference type="EMBL" id="CATZAZ010000005">
    <property type="protein sequence ID" value="CAJ0795684.1"/>
    <property type="molecule type" value="Genomic_DNA"/>
</dbReference>
<protein>
    <submittedName>
        <fullName evidence="1">Uncharacterized protein</fullName>
    </submittedName>
</protein>
<evidence type="ECO:0000313" key="1">
    <source>
        <dbReference type="EMBL" id="CAJ0795684.1"/>
    </source>
</evidence>
<organism evidence="1 3">
    <name type="scientific">Ralstonia thomasii</name>
    <dbReference type="NCBI Taxonomy" id="3058596"/>
    <lineage>
        <taxon>Bacteria</taxon>
        <taxon>Pseudomonadati</taxon>
        <taxon>Pseudomonadota</taxon>
        <taxon>Betaproteobacteria</taxon>
        <taxon>Burkholderiales</taxon>
        <taxon>Burkholderiaceae</taxon>
        <taxon>Ralstonia</taxon>
    </lineage>
</organism>
<name>A0AAD2BQK3_9RALS</name>
<dbReference type="Proteomes" id="UP001189773">
    <property type="component" value="Unassembled WGS sequence"/>
</dbReference>
<evidence type="ECO:0000313" key="2">
    <source>
        <dbReference type="EMBL" id="CAJ0807655.1"/>
    </source>
</evidence>
<dbReference type="AlphaFoldDB" id="A0AAD2BQK3"/>
<evidence type="ECO:0000313" key="3">
    <source>
        <dbReference type="Proteomes" id="UP001189756"/>
    </source>
</evidence>
<accession>A0AAD2BQK3</accession>
<proteinExistence type="predicted"/>